<keyword evidence="2" id="KW-1185">Reference proteome</keyword>
<evidence type="ECO:0000313" key="2">
    <source>
        <dbReference type="Proteomes" id="UP000664032"/>
    </source>
</evidence>
<proteinExistence type="predicted"/>
<accession>A0ACB8H1D3</accession>
<reference evidence="1" key="1">
    <citation type="submission" date="2021-10" db="EMBL/GenBank/DDBJ databases">
        <title>Psilocybe cubensis genome.</title>
        <authorList>
            <person name="Mckernan K.J."/>
            <person name="Crawford S."/>
            <person name="Trippe A."/>
            <person name="Kane L.T."/>
            <person name="Mclaughlin S."/>
        </authorList>
    </citation>
    <scope>NUCLEOTIDE SEQUENCE</scope>
    <source>
        <strain evidence="1">MGC-MH-2018</strain>
    </source>
</reference>
<gene>
    <name evidence="1" type="ORF">JR316_0006186</name>
</gene>
<name>A0ACB8H1D3_PSICU</name>
<dbReference type="Proteomes" id="UP000664032">
    <property type="component" value="Unassembled WGS sequence"/>
</dbReference>
<dbReference type="EMBL" id="JAFIQS020000005">
    <property type="protein sequence ID" value="KAH9481659.1"/>
    <property type="molecule type" value="Genomic_DNA"/>
</dbReference>
<organism evidence="1 2">
    <name type="scientific">Psilocybe cubensis</name>
    <name type="common">Psychedelic mushroom</name>
    <name type="synonym">Stropharia cubensis</name>
    <dbReference type="NCBI Taxonomy" id="181762"/>
    <lineage>
        <taxon>Eukaryota</taxon>
        <taxon>Fungi</taxon>
        <taxon>Dikarya</taxon>
        <taxon>Basidiomycota</taxon>
        <taxon>Agaricomycotina</taxon>
        <taxon>Agaricomycetes</taxon>
        <taxon>Agaricomycetidae</taxon>
        <taxon>Agaricales</taxon>
        <taxon>Agaricineae</taxon>
        <taxon>Strophariaceae</taxon>
        <taxon>Psilocybe</taxon>
    </lineage>
</organism>
<evidence type="ECO:0000313" key="1">
    <source>
        <dbReference type="EMBL" id="KAH9481659.1"/>
    </source>
</evidence>
<protein>
    <submittedName>
        <fullName evidence="1">Peptidase M20 domain-containing protein 2</fullName>
    </submittedName>
</protein>
<comment type="caution">
    <text evidence="1">The sequence shown here is derived from an EMBL/GenBank/DDBJ whole genome shotgun (WGS) entry which is preliminary data.</text>
</comment>
<sequence length="191" mass="20331">MDALPGIGHACGHNLIGISEGVAVACAIKAAMEKHDISGKIILLGTPAEEGGGGKVILLDKGAYKEMDICLMSHLAPGPVGSVSLSGSLAIQQITAEYRGHTPFTMGRKERFRRGRPRIHQCLGTVLAAEALKPTVRVHSIFEGKDWAVNIIPDYVKYKCLVRAPTLKGLKVAVAKVLPCFKAAAWPLDAK</sequence>